<feature type="chain" id="PRO_5030703807" evidence="1">
    <location>
        <begin position="28"/>
        <end position="192"/>
    </location>
</feature>
<evidence type="ECO:0000313" key="2">
    <source>
        <dbReference type="EMBL" id="NMX03791.1"/>
    </source>
</evidence>
<organism evidence="2 3">
    <name type="scientific">Mobiluncus mulieris</name>
    <dbReference type="NCBI Taxonomy" id="2052"/>
    <lineage>
        <taxon>Bacteria</taxon>
        <taxon>Bacillati</taxon>
        <taxon>Actinomycetota</taxon>
        <taxon>Actinomycetes</taxon>
        <taxon>Actinomycetales</taxon>
        <taxon>Actinomycetaceae</taxon>
        <taxon>Mobiluncus</taxon>
    </lineage>
</organism>
<sequence length="192" mass="20593">MKKSRAYIAGILVCAMGLSFTAPSAIASNIEVSNSQHISYNSYSYHQTVNSMERLFTLIEGIPDEILNKGDEAVRSYLIENGIAYAHGSNYLVYDSGYKSPDGVSVRSMNIDPWKVAACSASITWVVGSTLFTVAKITKIKSLIKALGGIKEAARLFAGAQTREEILSQVGAGLMGAAADLLGIVEIKNNCF</sequence>
<gene>
    <name evidence="2" type="ORF">HHJ77_07580</name>
</gene>
<protein>
    <submittedName>
        <fullName evidence="2">Uncharacterized protein</fullName>
    </submittedName>
</protein>
<dbReference type="EMBL" id="JABCUS010000015">
    <property type="protein sequence ID" value="NMX03791.1"/>
    <property type="molecule type" value="Genomic_DNA"/>
</dbReference>
<dbReference type="AlphaFoldDB" id="A0A7Y0YI85"/>
<feature type="signal peptide" evidence="1">
    <location>
        <begin position="1"/>
        <end position="27"/>
    </location>
</feature>
<name>A0A7Y0YI85_9ACTO</name>
<dbReference type="Proteomes" id="UP000575397">
    <property type="component" value="Unassembled WGS sequence"/>
</dbReference>
<keyword evidence="1" id="KW-0732">Signal</keyword>
<proteinExistence type="predicted"/>
<reference evidence="2 3" key="1">
    <citation type="submission" date="2020-04" db="EMBL/GenBank/DDBJ databases">
        <title>Antimicrobial susceptibility and clonality of vaginal-derived multi-drug resistant Mobiluncus isolates in China.</title>
        <authorList>
            <person name="Zhang X."/>
        </authorList>
    </citation>
    <scope>NUCLEOTIDE SEQUENCE [LARGE SCALE GENOMIC DNA]</scope>
    <source>
        <strain evidence="2 3">12</strain>
    </source>
</reference>
<accession>A0A7Y0YI85</accession>
<evidence type="ECO:0000313" key="3">
    <source>
        <dbReference type="Proteomes" id="UP000575397"/>
    </source>
</evidence>
<dbReference type="RefSeq" id="WP_169762870.1">
    <property type="nucleotide sequence ID" value="NZ_JABCUQ010000009.1"/>
</dbReference>
<comment type="caution">
    <text evidence="2">The sequence shown here is derived from an EMBL/GenBank/DDBJ whole genome shotgun (WGS) entry which is preliminary data.</text>
</comment>
<evidence type="ECO:0000256" key="1">
    <source>
        <dbReference type="SAM" id="SignalP"/>
    </source>
</evidence>